<keyword evidence="3" id="KW-1185">Reference proteome</keyword>
<feature type="region of interest" description="Disordered" evidence="1">
    <location>
        <begin position="92"/>
        <end position="116"/>
    </location>
</feature>
<dbReference type="OrthoDB" id="2991415at2759"/>
<accession>A0A6A4GI66</accession>
<dbReference type="AlphaFoldDB" id="A0A6A4GI66"/>
<gene>
    <name evidence="2" type="ORF">BT96DRAFT_950114</name>
</gene>
<proteinExistence type="predicted"/>
<name>A0A6A4GI66_9AGAR</name>
<feature type="compositionally biased region" description="Low complexity" evidence="1">
    <location>
        <begin position="152"/>
        <end position="174"/>
    </location>
</feature>
<feature type="compositionally biased region" description="Low complexity" evidence="1">
    <location>
        <begin position="191"/>
        <end position="203"/>
    </location>
</feature>
<dbReference type="EMBL" id="ML770037">
    <property type="protein sequence ID" value="KAE9385067.1"/>
    <property type="molecule type" value="Genomic_DNA"/>
</dbReference>
<evidence type="ECO:0000256" key="1">
    <source>
        <dbReference type="SAM" id="MobiDB-lite"/>
    </source>
</evidence>
<protein>
    <submittedName>
        <fullName evidence="2">Uncharacterized protein</fullName>
    </submittedName>
</protein>
<organism evidence="2 3">
    <name type="scientific">Gymnopus androsaceus JB14</name>
    <dbReference type="NCBI Taxonomy" id="1447944"/>
    <lineage>
        <taxon>Eukaryota</taxon>
        <taxon>Fungi</taxon>
        <taxon>Dikarya</taxon>
        <taxon>Basidiomycota</taxon>
        <taxon>Agaricomycotina</taxon>
        <taxon>Agaricomycetes</taxon>
        <taxon>Agaricomycetidae</taxon>
        <taxon>Agaricales</taxon>
        <taxon>Marasmiineae</taxon>
        <taxon>Omphalotaceae</taxon>
        <taxon>Gymnopus</taxon>
    </lineage>
</organism>
<dbReference type="Proteomes" id="UP000799118">
    <property type="component" value="Unassembled WGS sequence"/>
</dbReference>
<sequence length="844" mass="94522">MDFLSSTNSTPELDLRCWNILRVYSTTNIGAGEVEEQLSGVFQNSGYKYEEARWAPRMGRIMGTETDDIKGNMANLQWIDNEISGLSMAMFTARSPAGPTPESPSASAPSPPSHERSIINREAGMEDDLIPAKRLQLEAGMAVDPIPEPVLSPSTQNSVLPSSSSSGEDSVLLPVSPPLPQNATPSSGVKTTSTTASSDGADTPLISLRSFDGRVATLFQNIGLFVTTPNMDVIHSPIARCETRMRKFNNFAKDDPLYWPQPYHSVVAHLAVLPCPNDSADHPLCWAWYQPTSADFEPSQITSMCTAFSETIAKLPQEQLHDAYLTRGRNQLRKYIERLSEPGAQNIVSLQLTCLQRVFLESYAHSQWLEKWVLRLHDVDTSFELDPHVMAALDEQLWNHTLPLCDSDAPLNVAHEDPPHPLIYSGLPSTFTRYARMSIFVQRQFASSLIGTFGTEATVTPSTSFGKMRSLGLFTTPSQAGASADQAKSSVLLAMQSLNVIHREWIAPVLENKPVPDKQKTGKLPRGPLHEERNRFLPVTHECFPVRVHLWDEASRRLAELQRYTGPSLLEHYLPDPSLFVNPSNLLKPALILSWLRIRPVILWQLGLPDPRSFKNKDWRAMLEAADNFLVSGSKKRGEMLEILKALVKESHSSGIVINEHNLSGTPAYWKGWPGEKPDELRKAFPNEEDIVRMREVEEALANYYALDIPCYFFSQLYEIFLCLNMDCLQPMPNCVDNWAELPFQTSEEKYNSKSAGEEGLPTLKNIMKCFDLENTVTYMARTARLNVAGLRMVISDNALSHRSFFEMKGIRCRAHLANLAADDWLRHASGENSQSDYEITEVD</sequence>
<reference evidence="2" key="1">
    <citation type="journal article" date="2019" name="Environ. Microbiol.">
        <title>Fungal ecological strategies reflected in gene transcription - a case study of two litter decomposers.</title>
        <authorList>
            <person name="Barbi F."/>
            <person name="Kohler A."/>
            <person name="Barry K."/>
            <person name="Baskaran P."/>
            <person name="Daum C."/>
            <person name="Fauchery L."/>
            <person name="Ihrmark K."/>
            <person name="Kuo A."/>
            <person name="LaButti K."/>
            <person name="Lipzen A."/>
            <person name="Morin E."/>
            <person name="Grigoriev I.V."/>
            <person name="Henrissat B."/>
            <person name="Lindahl B."/>
            <person name="Martin F."/>
        </authorList>
    </citation>
    <scope>NUCLEOTIDE SEQUENCE</scope>
    <source>
        <strain evidence="2">JB14</strain>
    </source>
</reference>
<feature type="region of interest" description="Disordered" evidence="1">
    <location>
        <begin position="146"/>
        <end position="204"/>
    </location>
</feature>
<evidence type="ECO:0000313" key="2">
    <source>
        <dbReference type="EMBL" id="KAE9385067.1"/>
    </source>
</evidence>
<feature type="compositionally biased region" description="Polar residues" evidence="1">
    <location>
        <begin position="181"/>
        <end position="190"/>
    </location>
</feature>
<evidence type="ECO:0000313" key="3">
    <source>
        <dbReference type="Proteomes" id="UP000799118"/>
    </source>
</evidence>